<dbReference type="PROSITE" id="PS51007">
    <property type="entry name" value="CYTC"/>
    <property type="match status" value="1"/>
</dbReference>
<protein>
    <recommendedName>
        <fullName evidence="5">Cytochrome c domain-containing protein</fullName>
    </recommendedName>
</protein>
<dbReference type="InterPro" id="IPR036909">
    <property type="entry name" value="Cyt_c-like_dom_sf"/>
</dbReference>
<sequence length="126" mass="14091">MGLIFIEFFRMKKILFISSLAVTLIACESRTYEEISDNTPIVEKVTYNKDVKPIVEANCIVCHSAGGAASFQPWTSYNQVKTHIDNILDRIQRPNGDPAKMPQGGALSQTQINTFIKWKADGLVEN</sequence>
<evidence type="ECO:0000256" key="4">
    <source>
        <dbReference type="PROSITE-ProRule" id="PRU00433"/>
    </source>
</evidence>
<dbReference type="GO" id="GO:0009055">
    <property type="term" value="F:electron transfer activity"/>
    <property type="evidence" value="ECO:0007669"/>
    <property type="project" value="InterPro"/>
</dbReference>
<dbReference type="Proteomes" id="UP000269375">
    <property type="component" value="Unassembled WGS sequence"/>
</dbReference>
<evidence type="ECO:0000256" key="3">
    <source>
        <dbReference type="ARBA" id="ARBA00023004"/>
    </source>
</evidence>
<evidence type="ECO:0000256" key="1">
    <source>
        <dbReference type="ARBA" id="ARBA00022617"/>
    </source>
</evidence>
<dbReference type="OrthoDB" id="9786191at2"/>
<dbReference type="InterPro" id="IPR009056">
    <property type="entry name" value="Cyt_c-like_dom"/>
</dbReference>
<evidence type="ECO:0000313" key="6">
    <source>
        <dbReference type="EMBL" id="ROI00819.1"/>
    </source>
</evidence>
<dbReference type="AlphaFoldDB" id="A0A3N0W9P4"/>
<feature type="domain" description="Cytochrome c" evidence="5">
    <location>
        <begin position="46"/>
        <end position="123"/>
    </location>
</feature>
<keyword evidence="1 4" id="KW-0349">Heme</keyword>
<dbReference type="GO" id="GO:0046872">
    <property type="term" value="F:metal ion binding"/>
    <property type="evidence" value="ECO:0007669"/>
    <property type="project" value="UniProtKB-KW"/>
</dbReference>
<gene>
    <name evidence="6" type="ORF">EGI05_08095</name>
</gene>
<keyword evidence="2 4" id="KW-0479">Metal-binding</keyword>
<comment type="caution">
    <text evidence="6">The sequence shown here is derived from an EMBL/GenBank/DDBJ whole genome shotgun (WGS) entry which is preliminary data.</text>
</comment>
<proteinExistence type="predicted"/>
<dbReference type="SUPFAM" id="SSF46626">
    <property type="entry name" value="Cytochrome c"/>
    <property type="match status" value="1"/>
</dbReference>
<accession>A0A3N0W9P4</accession>
<dbReference type="Gene3D" id="1.10.760.10">
    <property type="entry name" value="Cytochrome c-like domain"/>
    <property type="match status" value="1"/>
</dbReference>
<dbReference type="GO" id="GO:0020037">
    <property type="term" value="F:heme binding"/>
    <property type="evidence" value="ECO:0007669"/>
    <property type="project" value="InterPro"/>
</dbReference>
<evidence type="ECO:0000313" key="7">
    <source>
        <dbReference type="Proteomes" id="UP000269375"/>
    </source>
</evidence>
<evidence type="ECO:0000259" key="5">
    <source>
        <dbReference type="PROSITE" id="PS51007"/>
    </source>
</evidence>
<keyword evidence="3 4" id="KW-0408">Iron</keyword>
<evidence type="ECO:0000256" key="2">
    <source>
        <dbReference type="ARBA" id="ARBA00022723"/>
    </source>
</evidence>
<reference evidence="7" key="1">
    <citation type="submission" date="2018-11" db="EMBL/GenBank/DDBJ databases">
        <title>Proposal to divide the Flavobacteriaceae and reorganize its genera based on Amino Acid Identity values calculated from whole genome sequences.</title>
        <authorList>
            <person name="Nicholson A.C."/>
            <person name="Gulvik C.A."/>
            <person name="Whitney A.M."/>
            <person name="Humrighouse B.W."/>
            <person name="Bell M."/>
            <person name="Holmes B."/>
            <person name="Steigerwalt A."/>
            <person name="Villarma A."/>
            <person name="Sheth M."/>
            <person name="Batra D."/>
            <person name="Pryor J."/>
            <person name="Bernardet J.-F."/>
            <person name="Hugo C."/>
            <person name="Kampfer P."/>
            <person name="Newman J."/>
            <person name="Mcquiston J.R."/>
        </authorList>
    </citation>
    <scope>NUCLEOTIDE SEQUENCE [LARGE SCALE GENOMIC DNA]</scope>
    <source>
        <strain evidence="7">DSM 15235</strain>
    </source>
</reference>
<organism evidence="6 7">
    <name type="scientific">Chryseobacterium daecheongense</name>
    <dbReference type="NCBI Taxonomy" id="192389"/>
    <lineage>
        <taxon>Bacteria</taxon>
        <taxon>Pseudomonadati</taxon>
        <taxon>Bacteroidota</taxon>
        <taxon>Flavobacteriia</taxon>
        <taxon>Flavobacteriales</taxon>
        <taxon>Weeksellaceae</taxon>
        <taxon>Chryseobacterium group</taxon>
        <taxon>Chryseobacterium</taxon>
    </lineage>
</organism>
<name>A0A3N0W9P4_9FLAO</name>
<dbReference type="EMBL" id="RJTX01000001">
    <property type="protein sequence ID" value="ROI00819.1"/>
    <property type="molecule type" value="Genomic_DNA"/>
</dbReference>